<protein>
    <submittedName>
        <fullName evidence="2">Uncharacterized protein</fullName>
    </submittedName>
</protein>
<organism evidence="2 3">
    <name type="scientific">Eleusine coracana subsp. coracana</name>
    <dbReference type="NCBI Taxonomy" id="191504"/>
    <lineage>
        <taxon>Eukaryota</taxon>
        <taxon>Viridiplantae</taxon>
        <taxon>Streptophyta</taxon>
        <taxon>Embryophyta</taxon>
        <taxon>Tracheophyta</taxon>
        <taxon>Spermatophyta</taxon>
        <taxon>Magnoliopsida</taxon>
        <taxon>Liliopsida</taxon>
        <taxon>Poales</taxon>
        <taxon>Poaceae</taxon>
        <taxon>PACMAD clade</taxon>
        <taxon>Chloridoideae</taxon>
        <taxon>Cynodonteae</taxon>
        <taxon>Eleusininae</taxon>
        <taxon>Eleusine</taxon>
    </lineage>
</organism>
<evidence type="ECO:0000256" key="1">
    <source>
        <dbReference type="SAM" id="SignalP"/>
    </source>
</evidence>
<dbReference type="AlphaFoldDB" id="A0AAV5BR51"/>
<feature type="signal peptide" evidence="1">
    <location>
        <begin position="1"/>
        <end position="25"/>
    </location>
</feature>
<gene>
    <name evidence="2" type="primary">ga04113</name>
    <name evidence="2" type="ORF">PR202_ga04113</name>
</gene>
<reference evidence="2" key="2">
    <citation type="submission" date="2021-12" db="EMBL/GenBank/DDBJ databases">
        <title>Resequencing data analysis of finger millet.</title>
        <authorList>
            <person name="Hatakeyama M."/>
            <person name="Aluri S."/>
            <person name="Balachadran M.T."/>
            <person name="Sivarajan S.R."/>
            <person name="Poveda L."/>
            <person name="Shimizu-Inatsugi R."/>
            <person name="Schlapbach R."/>
            <person name="Sreeman S.M."/>
            <person name="Shimizu K.K."/>
        </authorList>
    </citation>
    <scope>NUCLEOTIDE SEQUENCE</scope>
</reference>
<keyword evidence="1" id="KW-0732">Signal</keyword>
<dbReference type="EMBL" id="BQKI01000002">
    <property type="protein sequence ID" value="GJM88088.1"/>
    <property type="molecule type" value="Genomic_DNA"/>
</dbReference>
<dbReference type="PANTHER" id="PTHR32018">
    <property type="entry name" value="RHAMNOGALACTURONATE LYASE FAMILY PROTEIN"/>
    <property type="match status" value="1"/>
</dbReference>
<keyword evidence="3" id="KW-1185">Reference proteome</keyword>
<reference evidence="2" key="1">
    <citation type="journal article" date="2018" name="DNA Res.">
        <title>Multiple hybrid de novo genome assembly of finger millet, an orphan allotetraploid crop.</title>
        <authorList>
            <person name="Hatakeyama M."/>
            <person name="Aluri S."/>
            <person name="Balachadran M.T."/>
            <person name="Sivarajan S.R."/>
            <person name="Patrignani A."/>
            <person name="Gruter S."/>
            <person name="Poveda L."/>
            <person name="Shimizu-Inatsugi R."/>
            <person name="Baeten J."/>
            <person name="Francoijs K.J."/>
            <person name="Nataraja K.N."/>
            <person name="Reddy Y.A.N."/>
            <person name="Phadnis S."/>
            <person name="Ravikumar R.L."/>
            <person name="Schlapbach R."/>
            <person name="Sreeman S.M."/>
            <person name="Shimizu K.K."/>
        </authorList>
    </citation>
    <scope>NUCLEOTIDE SEQUENCE</scope>
</reference>
<dbReference type="InterPro" id="IPR051850">
    <property type="entry name" value="Polysacch_Lyase_4"/>
</dbReference>
<dbReference type="Pfam" id="PF06045">
    <property type="entry name" value="Rhamnogal_lyase"/>
    <property type="match status" value="1"/>
</dbReference>
<evidence type="ECO:0000313" key="3">
    <source>
        <dbReference type="Proteomes" id="UP001054889"/>
    </source>
</evidence>
<comment type="caution">
    <text evidence="2">The sequence shown here is derived from an EMBL/GenBank/DDBJ whole genome shotgun (WGS) entry which is preliminary data.</text>
</comment>
<feature type="chain" id="PRO_5043943813" evidence="1">
    <location>
        <begin position="26"/>
        <end position="123"/>
    </location>
</feature>
<evidence type="ECO:0000313" key="2">
    <source>
        <dbReference type="EMBL" id="GJM88088.1"/>
    </source>
</evidence>
<accession>A0AAV5BR51</accession>
<sequence>MAVAAAASRLSFIIILLTAAAGDLAATPADHGAVTLHVDRSQNSKCCLCLYTCCVCVHAWVQVLVDNGVVQVTLSRPQGHITGVRYNGERNLLECTDQENSGGYWDVVWNYPGSGQPKGMIDM</sequence>
<dbReference type="InterPro" id="IPR010325">
    <property type="entry name" value="Rhamnogal_lyase"/>
</dbReference>
<dbReference type="PANTHER" id="PTHR32018:SF2">
    <property type="entry name" value="OS11G0134100 PROTEIN"/>
    <property type="match status" value="1"/>
</dbReference>
<dbReference type="Proteomes" id="UP001054889">
    <property type="component" value="Unassembled WGS sequence"/>
</dbReference>
<proteinExistence type="predicted"/>
<name>A0AAV5BR51_ELECO</name>